<reference evidence="6" key="1">
    <citation type="submission" date="2022-10" db="EMBL/GenBank/DDBJ databases">
        <title>Vagococcus sp. isolated from poultry meat.</title>
        <authorList>
            <person name="Johansson P."/>
            <person name="Bjorkroth J."/>
        </authorList>
    </citation>
    <scope>NUCLEOTIDE SEQUENCE</scope>
    <source>
        <strain evidence="6">STAA11</strain>
    </source>
</reference>
<dbReference type="AlphaFoldDB" id="A0AAF0I8T0"/>
<comment type="cofactor">
    <cofactor evidence="1">
        <name>FAD</name>
        <dbReference type="ChEBI" id="CHEBI:57692"/>
    </cofactor>
</comment>
<proteinExistence type="inferred from homology"/>
<dbReference type="SUPFAM" id="SSF51905">
    <property type="entry name" value="FAD/NAD(P)-binding domain"/>
    <property type="match status" value="1"/>
</dbReference>
<organism evidence="6 7">
    <name type="scientific">Vagococcus intermedius</name>
    <dbReference type="NCBI Taxonomy" id="2991418"/>
    <lineage>
        <taxon>Bacteria</taxon>
        <taxon>Bacillati</taxon>
        <taxon>Bacillota</taxon>
        <taxon>Bacilli</taxon>
        <taxon>Lactobacillales</taxon>
        <taxon>Enterococcaceae</taxon>
        <taxon>Vagococcus</taxon>
    </lineage>
</organism>
<dbReference type="EMBL" id="CP110232">
    <property type="protein sequence ID" value="WEG72827.1"/>
    <property type="molecule type" value="Genomic_DNA"/>
</dbReference>
<evidence type="ECO:0000259" key="5">
    <source>
        <dbReference type="Pfam" id="PF01266"/>
    </source>
</evidence>
<dbReference type="PANTHER" id="PTHR13847:SF286">
    <property type="entry name" value="D-AMINO ACID DEHYDROGENASE"/>
    <property type="match status" value="1"/>
</dbReference>
<keyword evidence="4" id="KW-0560">Oxidoreductase</keyword>
<dbReference type="GO" id="GO:0005737">
    <property type="term" value="C:cytoplasm"/>
    <property type="evidence" value="ECO:0007669"/>
    <property type="project" value="TreeGrafter"/>
</dbReference>
<evidence type="ECO:0000256" key="3">
    <source>
        <dbReference type="ARBA" id="ARBA00022630"/>
    </source>
</evidence>
<evidence type="ECO:0000313" key="7">
    <source>
        <dbReference type="Proteomes" id="UP001179647"/>
    </source>
</evidence>
<dbReference type="GO" id="GO:0016491">
    <property type="term" value="F:oxidoreductase activity"/>
    <property type="evidence" value="ECO:0007669"/>
    <property type="project" value="UniProtKB-KW"/>
</dbReference>
<sequence length="369" mass="40335">MKIAIIGGGIVGTTTGYYLTQKNDEVTIFDEKKGQATSAAAGIISPWLSQRRNQEWYQLAKAGAKLYPELMTDLGVTGSSDIYQQVGTLLFKNNEKLLNKLYDIAIERRIDAPEIGNIEILSPTEIKEKIPLLNPSMPGLFVSGGAKVDGRKLIEHLITCFKANGGVFLSTKVLAISPTSQGWQIETQDDKQLFDKIVLATGAWLPSLLTPLGFSVDIRGQKGQLIELKIDEDTKKWPVVMPQGESDIIPFSNGQLLVGATHENEQGYDLTVDPKVVADMLATVTNLAPNLSEADQIETRVGTRAYSSDFLPFFGEVKELPNLFVASGLGSSGLTIGPVIGQTLAYWLHEEETPLKPVSYSPNNYIIKH</sequence>
<dbReference type="SUPFAM" id="SSF54373">
    <property type="entry name" value="FAD-linked reductases, C-terminal domain"/>
    <property type="match status" value="1"/>
</dbReference>
<dbReference type="KEGG" id="vie:OL234_07520"/>
<comment type="similarity">
    <text evidence="2">Belongs to the DadA oxidoreductase family.</text>
</comment>
<evidence type="ECO:0000256" key="2">
    <source>
        <dbReference type="ARBA" id="ARBA00009410"/>
    </source>
</evidence>
<dbReference type="Proteomes" id="UP001179647">
    <property type="component" value="Chromosome"/>
</dbReference>
<feature type="domain" description="FAD dependent oxidoreductase" evidence="5">
    <location>
        <begin position="2"/>
        <end position="347"/>
    </location>
</feature>
<gene>
    <name evidence="6" type="ORF">OL234_07520</name>
</gene>
<name>A0AAF0I8T0_9ENTE</name>
<keyword evidence="7" id="KW-1185">Reference proteome</keyword>
<evidence type="ECO:0000313" key="6">
    <source>
        <dbReference type="EMBL" id="WEG72827.1"/>
    </source>
</evidence>
<dbReference type="PANTHER" id="PTHR13847">
    <property type="entry name" value="SARCOSINE DEHYDROGENASE-RELATED"/>
    <property type="match status" value="1"/>
</dbReference>
<dbReference type="InterPro" id="IPR006076">
    <property type="entry name" value="FAD-dep_OxRdtase"/>
</dbReference>
<accession>A0AAF0I8T0</accession>
<keyword evidence="3" id="KW-0285">Flavoprotein</keyword>
<dbReference type="RefSeq" id="WP_275468630.1">
    <property type="nucleotide sequence ID" value="NZ_CP110232.1"/>
</dbReference>
<evidence type="ECO:0000256" key="4">
    <source>
        <dbReference type="ARBA" id="ARBA00023002"/>
    </source>
</evidence>
<dbReference type="Pfam" id="PF01266">
    <property type="entry name" value="DAO"/>
    <property type="match status" value="1"/>
</dbReference>
<evidence type="ECO:0000256" key="1">
    <source>
        <dbReference type="ARBA" id="ARBA00001974"/>
    </source>
</evidence>
<protein>
    <submittedName>
        <fullName evidence="6">FAD-binding oxidoreductase</fullName>
    </submittedName>
</protein>
<dbReference type="Gene3D" id="3.30.9.10">
    <property type="entry name" value="D-Amino Acid Oxidase, subunit A, domain 2"/>
    <property type="match status" value="1"/>
</dbReference>
<dbReference type="InterPro" id="IPR036188">
    <property type="entry name" value="FAD/NAD-bd_sf"/>
</dbReference>
<dbReference type="Gene3D" id="3.50.50.60">
    <property type="entry name" value="FAD/NAD(P)-binding domain"/>
    <property type="match status" value="1"/>
</dbReference>